<dbReference type="RefSeq" id="WP_012105009.1">
    <property type="nucleotide sequence ID" value="NZ_CP009792.1"/>
</dbReference>
<dbReference type="GO" id="GO:0009289">
    <property type="term" value="C:pilus"/>
    <property type="evidence" value="ECO:0007669"/>
    <property type="project" value="UniProtKB-SubCell"/>
</dbReference>
<dbReference type="SUPFAM" id="SSF49401">
    <property type="entry name" value="Bacterial adhesins"/>
    <property type="match status" value="1"/>
</dbReference>
<organism evidence="6">
    <name type="scientific">Yersinia pseudotuberculosis serotype O:3 (strain YPIII)</name>
    <dbReference type="NCBI Taxonomy" id="502800"/>
    <lineage>
        <taxon>Bacteria</taxon>
        <taxon>Pseudomonadati</taxon>
        <taxon>Pseudomonadota</taxon>
        <taxon>Gammaproteobacteria</taxon>
        <taxon>Enterobacterales</taxon>
        <taxon>Yersiniaceae</taxon>
        <taxon>Yersinia</taxon>
    </lineage>
</organism>
<keyword evidence="3 5" id="KW-0732">Signal</keyword>
<dbReference type="EMBL" id="CP000950">
    <property type="protein sequence ID" value="ACA68077.1"/>
    <property type="molecule type" value="Genomic_DNA"/>
</dbReference>
<dbReference type="Gene3D" id="2.60.40.1090">
    <property type="entry name" value="Fimbrial-type adhesion domain"/>
    <property type="match status" value="1"/>
</dbReference>
<accession>A0A0H3B2K8</accession>
<dbReference type="PANTHER" id="PTHR33420:SF3">
    <property type="entry name" value="FIMBRIAL SUBUNIT ELFA"/>
    <property type="match status" value="1"/>
</dbReference>
<proteinExistence type="inferred from homology"/>
<name>A0A0H3B2K8_YERPY</name>
<sequence precursor="true">MKIKSSNVLIAAFAGLFIAQSAFAADGTITINGKITDTTCGISVNNGTKDGTVTLPVVSASALDGINSVAGTTPFNIVLTGCTGATMGNAYAHFEQGTTVEASTGRLNNSDIDGATGVQVRLLDKNSAPIVVGSGNQGNVVEDISGDGATLSYYAQYYANEANVEAGLVATNVDYTIIYD</sequence>
<dbReference type="InterPro" id="IPR036937">
    <property type="entry name" value="Adhesion_dom_fimbrial_sf"/>
</dbReference>
<dbReference type="PATRIC" id="fig|502800.11.peg.2451"/>
<evidence type="ECO:0000256" key="1">
    <source>
        <dbReference type="ARBA" id="ARBA00004561"/>
    </source>
</evidence>
<evidence type="ECO:0000313" key="6">
    <source>
        <dbReference type="EMBL" id="ACA68077.1"/>
    </source>
</evidence>
<evidence type="ECO:0000256" key="4">
    <source>
        <dbReference type="ARBA" id="ARBA00023263"/>
    </source>
</evidence>
<dbReference type="AlphaFoldDB" id="A0A0H3B2K8"/>
<comment type="subcellular location">
    <subcellularLocation>
        <location evidence="1">Fimbrium</location>
    </subcellularLocation>
</comment>
<dbReference type="GO" id="GO:0043709">
    <property type="term" value="P:cell adhesion involved in single-species biofilm formation"/>
    <property type="evidence" value="ECO:0007669"/>
    <property type="project" value="TreeGrafter"/>
</dbReference>
<gene>
    <name evidence="6" type="ordered locus">YPK_1786</name>
</gene>
<keyword evidence="4" id="KW-0281">Fimbrium</keyword>
<comment type="similarity">
    <text evidence="2">Belongs to the fimbrial protein family.</text>
</comment>
<dbReference type="PANTHER" id="PTHR33420">
    <property type="entry name" value="FIMBRIAL SUBUNIT ELFA-RELATED"/>
    <property type="match status" value="1"/>
</dbReference>
<feature type="chain" id="PRO_5002605063" evidence="5">
    <location>
        <begin position="25"/>
        <end position="180"/>
    </location>
</feature>
<dbReference type="KEGG" id="ypy:YPK_1786"/>
<dbReference type="InterPro" id="IPR050263">
    <property type="entry name" value="Bact_Fimbrial_Adh_Pro"/>
</dbReference>
<evidence type="ECO:0000256" key="2">
    <source>
        <dbReference type="ARBA" id="ARBA00006671"/>
    </source>
</evidence>
<reference evidence="6" key="1">
    <citation type="submission" date="2008-02" db="EMBL/GenBank/DDBJ databases">
        <title>Complete sequence of Yersinia pseudotuberculosis YPIII.</title>
        <authorList>
            <consortium name="US DOE Joint Genome Institute"/>
            <person name="Challacombe J.F."/>
            <person name="Bruce D."/>
            <person name="Detter J.C."/>
            <person name="Green L."/>
            <person name="Land M."/>
            <person name="Munk C."/>
            <person name="Lindler L.E."/>
            <person name="Nikolich M.P."/>
            <person name="Brettin T."/>
        </authorList>
    </citation>
    <scope>NUCLEOTIDE SEQUENCE</scope>
    <source>
        <strain evidence="6">YPIII</strain>
    </source>
</reference>
<protein>
    <submittedName>
        <fullName evidence="6">Fimbrial protein</fullName>
    </submittedName>
</protein>
<dbReference type="InterPro" id="IPR039458">
    <property type="entry name" value="FimA-like"/>
</dbReference>
<evidence type="ECO:0000256" key="5">
    <source>
        <dbReference type="SAM" id="SignalP"/>
    </source>
</evidence>
<evidence type="ECO:0000256" key="3">
    <source>
        <dbReference type="ARBA" id="ARBA00022729"/>
    </source>
</evidence>
<dbReference type="InterPro" id="IPR008966">
    <property type="entry name" value="Adhesion_dom_sf"/>
</dbReference>
<feature type="signal peptide" evidence="5">
    <location>
        <begin position="1"/>
        <end position="24"/>
    </location>
</feature>
<dbReference type="Pfam" id="PF16970">
    <property type="entry name" value="FimA"/>
    <property type="match status" value="1"/>
</dbReference>